<evidence type="ECO:0000256" key="5">
    <source>
        <dbReference type="ARBA" id="ARBA00022729"/>
    </source>
</evidence>
<keyword evidence="9" id="KW-1015">Disulfide bond</keyword>
<evidence type="ECO:0000256" key="3">
    <source>
        <dbReference type="ARBA" id="ARBA00008779"/>
    </source>
</evidence>
<dbReference type="PANTHER" id="PTHR45953">
    <property type="entry name" value="IDURONATE 2-SULFATASE"/>
    <property type="match status" value="1"/>
</dbReference>
<keyword evidence="8" id="KW-0865">Zymogen</keyword>
<reference evidence="20 21" key="1">
    <citation type="submission" date="2024-02" db="EMBL/GenBank/DDBJ databases">
        <title>Chromosome-scale genome assembly of the rough periwinkle Littorina saxatilis.</title>
        <authorList>
            <person name="De Jode A."/>
            <person name="Faria R."/>
            <person name="Formenti G."/>
            <person name="Sims Y."/>
            <person name="Smith T.P."/>
            <person name="Tracey A."/>
            <person name="Wood J.M.D."/>
            <person name="Zagrodzka Z.B."/>
            <person name="Johannesson K."/>
            <person name="Butlin R.K."/>
            <person name="Leder E.H."/>
        </authorList>
    </citation>
    <scope>NUCLEOTIDE SEQUENCE [LARGE SCALE GENOMIC DNA]</scope>
    <source>
        <strain evidence="20">Snail1</strain>
        <tissue evidence="20">Muscle</tissue>
    </source>
</reference>
<protein>
    <recommendedName>
        <fullName evidence="16">Iduronate 2-sulfatase</fullName>
        <ecNumber evidence="15">3.1.6.13</ecNumber>
    </recommendedName>
    <alternativeName>
        <fullName evidence="17">Alpha-L-iduronate sulfate sulfatase</fullName>
    </alternativeName>
</protein>
<keyword evidence="4" id="KW-0479">Metal-binding</keyword>
<evidence type="ECO:0000256" key="13">
    <source>
        <dbReference type="ARBA" id="ARBA00056350"/>
    </source>
</evidence>
<evidence type="ECO:0000256" key="17">
    <source>
        <dbReference type="ARBA" id="ARBA00081076"/>
    </source>
</evidence>
<evidence type="ECO:0000256" key="7">
    <source>
        <dbReference type="ARBA" id="ARBA00022837"/>
    </source>
</evidence>
<keyword evidence="5 18" id="KW-0732">Signal</keyword>
<dbReference type="PANTHER" id="PTHR45953:SF1">
    <property type="entry name" value="IDURONATE 2-SULFATASE"/>
    <property type="match status" value="1"/>
</dbReference>
<comment type="function">
    <text evidence="13">Lysosomal enzyme involved in the degradation pathway of dermatan sulfate and heparan sulfate.</text>
</comment>
<evidence type="ECO:0000256" key="10">
    <source>
        <dbReference type="ARBA" id="ARBA00023180"/>
    </source>
</evidence>
<gene>
    <name evidence="20" type="ORF">V1264_004519</name>
</gene>
<evidence type="ECO:0000259" key="19">
    <source>
        <dbReference type="Pfam" id="PF00884"/>
    </source>
</evidence>
<dbReference type="Proteomes" id="UP001374579">
    <property type="component" value="Unassembled WGS sequence"/>
</dbReference>
<dbReference type="EC" id="3.1.6.13" evidence="15"/>
<dbReference type="SUPFAM" id="SSF53649">
    <property type="entry name" value="Alkaline phosphatase-like"/>
    <property type="match status" value="1"/>
</dbReference>
<proteinExistence type="inferred from homology"/>
<evidence type="ECO:0000256" key="14">
    <source>
        <dbReference type="ARBA" id="ARBA00062513"/>
    </source>
</evidence>
<evidence type="ECO:0000256" key="12">
    <source>
        <dbReference type="ARBA" id="ARBA00050460"/>
    </source>
</evidence>
<evidence type="ECO:0000256" key="4">
    <source>
        <dbReference type="ARBA" id="ARBA00022723"/>
    </source>
</evidence>
<dbReference type="Pfam" id="PF00884">
    <property type="entry name" value="Sulfatase"/>
    <property type="match status" value="1"/>
</dbReference>
<dbReference type="GO" id="GO:0004423">
    <property type="term" value="F:iduronate-2-sulfatase activity"/>
    <property type="evidence" value="ECO:0007669"/>
    <property type="project" value="UniProtKB-EC"/>
</dbReference>
<comment type="subunit">
    <text evidence="14">Monomer. The 58-kDa mature form is composed of two chains resulting from proteolitic processing, the 42-kDa chain and the 14-kDa chain that remain stably associated and form the 58-kDa intermediate form which is enzymatically active.</text>
</comment>
<dbReference type="Gene3D" id="3.40.720.10">
    <property type="entry name" value="Alkaline Phosphatase, subunit A"/>
    <property type="match status" value="1"/>
</dbReference>
<feature type="domain" description="Sulfatase N-terminal" evidence="19">
    <location>
        <begin position="24"/>
        <end position="408"/>
    </location>
</feature>
<comment type="cofactor">
    <cofactor evidence="1">
        <name>Ca(2+)</name>
        <dbReference type="ChEBI" id="CHEBI:29108"/>
    </cofactor>
</comment>
<dbReference type="FunFam" id="3.40.720.10:FF:000027">
    <property type="entry name" value="iduronate 2-sulfatase"/>
    <property type="match status" value="1"/>
</dbReference>
<name>A0AAN9G7I5_9CAEN</name>
<organism evidence="20 21">
    <name type="scientific">Littorina saxatilis</name>
    <dbReference type="NCBI Taxonomy" id="31220"/>
    <lineage>
        <taxon>Eukaryota</taxon>
        <taxon>Metazoa</taxon>
        <taxon>Spiralia</taxon>
        <taxon>Lophotrochozoa</taxon>
        <taxon>Mollusca</taxon>
        <taxon>Gastropoda</taxon>
        <taxon>Caenogastropoda</taxon>
        <taxon>Littorinimorpha</taxon>
        <taxon>Littorinoidea</taxon>
        <taxon>Littorinidae</taxon>
        <taxon>Littorina</taxon>
    </lineage>
</organism>
<dbReference type="PROSITE" id="PS00523">
    <property type="entry name" value="SULFATASE_1"/>
    <property type="match status" value="1"/>
</dbReference>
<dbReference type="InterPro" id="IPR035874">
    <property type="entry name" value="IDS"/>
</dbReference>
<evidence type="ECO:0000256" key="11">
    <source>
        <dbReference type="ARBA" id="ARBA00023228"/>
    </source>
</evidence>
<evidence type="ECO:0000256" key="16">
    <source>
        <dbReference type="ARBA" id="ARBA00068336"/>
    </source>
</evidence>
<dbReference type="AlphaFoldDB" id="A0AAN9G7I5"/>
<keyword evidence="7" id="KW-0106">Calcium</keyword>
<evidence type="ECO:0000256" key="6">
    <source>
        <dbReference type="ARBA" id="ARBA00022801"/>
    </source>
</evidence>
<evidence type="ECO:0000313" key="21">
    <source>
        <dbReference type="Proteomes" id="UP001374579"/>
    </source>
</evidence>
<evidence type="ECO:0000313" key="20">
    <source>
        <dbReference type="EMBL" id="KAK7097564.1"/>
    </source>
</evidence>
<evidence type="ECO:0000256" key="1">
    <source>
        <dbReference type="ARBA" id="ARBA00001913"/>
    </source>
</evidence>
<feature type="chain" id="PRO_5042851145" description="Iduronate 2-sulfatase" evidence="18">
    <location>
        <begin position="18"/>
        <end position="562"/>
    </location>
</feature>
<dbReference type="GO" id="GO:0046872">
    <property type="term" value="F:metal ion binding"/>
    <property type="evidence" value="ECO:0007669"/>
    <property type="project" value="UniProtKB-KW"/>
</dbReference>
<dbReference type="InterPro" id="IPR000917">
    <property type="entry name" value="Sulfatase_N"/>
</dbReference>
<comment type="caution">
    <text evidence="20">The sequence shown here is derived from an EMBL/GenBank/DDBJ whole genome shotgun (WGS) entry which is preliminary data.</text>
</comment>
<accession>A0AAN9G7I5</accession>
<evidence type="ECO:0000256" key="15">
    <source>
        <dbReference type="ARBA" id="ARBA00066413"/>
    </source>
</evidence>
<evidence type="ECO:0000256" key="8">
    <source>
        <dbReference type="ARBA" id="ARBA00023145"/>
    </source>
</evidence>
<dbReference type="InterPro" id="IPR017850">
    <property type="entry name" value="Alkaline_phosphatase_core_sf"/>
</dbReference>
<comment type="similarity">
    <text evidence="3">Belongs to the sulfatase family.</text>
</comment>
<keyword evidence="11" id="KW-0458">Lysosome</keyword>
<keyword evidence="10" id="KW-0325">Glycoprotein</keyword>
<comment type="subcellular location">
    <subcellularLocation>
        <location evidence="2">Lysosome</location>
    </subcellularLocation>
</comment>
<dbReference type="CDD" id="cd16030">
    <property type="entry name" value="iduronate-2-sulfatase"/>
    <property type="match status" value="1"/>
</dbReference>
<dbReference type="EMBL" id="JBAMIC010000013">
    <property type="protein sequence ID" value="KAK7097564.1"/>
    <property type="molecule type" value="Genomic_DNA"/>
</dbReference>
<sequence length="562" mass="63096">MGLLMFLVGVVIATSLGESAAPRRNVLFLVVDDLRPKLGCYGETNMVTPNIDQLAAKSVKFERAYVQEAVCSPSRTSFLTGRRPDTTRIFDLVHYFRHLAGNYTTLPEHFKNNGYITQSVGKIFHPGTASGHTDDYPYSWTFPAYHSPLLNYANQRLCPGPGGQLYRYAVCPVDLKIVPGGSLPDIQNTDFTIEFLKNRSMDHKPFFVGMGYHRPHLPFAYPKEFLDLYPLSKIHLAPNPYYPPWLPEVAWTPWDELRSWEDVAALNISYPFGSVPLDFQIKLRQSYSAAASYTDAQVGRVLQALDQYGLADNTVITFHGDHGWQLGEHGEWCKHTNFDIATRIPMFVHVPGVTAKEAPPGRMFPFIDALDKSLKFQPEKSSLGEGYSSDAFVEAVDLYATISELAGVDAPPTCPENPLKIPFCTEGASFVPVINNLTMTSHSNDVTSAGKSFAWKQAIFSQFPRPGVHPGNTSMNPVLEDIRIMGYTMRTVDHRYTEWIAYDHTTFTADWSKVYARELYIYSSDPDEDVNVAEVPAFQDLATFLSKQLKAGWRSMLPTLRV</sequence>
<dbReference type="GO" id="GO:1901136">
    <property type="term" value="P:carbohydrate derivative catabolic process"/>
    <property type="evidence" value="ECO:0007669"/>
    <property type="project" value="UniProtKB-ARBA"/>
</dbReference>
<evidence type="ECO:0000256" key="18">
    <source>
        <dbReference type="SAM" id="SignalP"/>
    </source>
</evidence>
<dbReference type="PROSITE" id="PS00149">
    <property type="entry name" value="SULFATASE_2"/>
    <property type="match status" value="1"/>
</dbReference>
<evidence type="ECO:0000256" key="9">
    <source>
        <dbReference type="ARBA" id="ARBA00023157"/>
    </source>
</evidence>
<comment type="catalytic activity">
    <reaction evidence="12">
        <text>Hydrolysis of the 2-sulfate groups of the L-iduronate 2-sulfate units of dermatan sulfate, heparan sulfate and heparin.</text>
        <dbReference type="EC" id="3.1.6.13"/>
    </reaction>
</comment>
<keyword evidence="21" id="KW-1185">Reference proteome</keyword>
<keyword evidence="6" id="KW-0378">Hydrolase</keyword>
<dbReference type="GO" id="GO:0043202">
    <property type="term" value="C:lysosomal lumen"/>
    <property type="evidence" value="ECO:0007669"/>
    <property type="project" value="UniProtKB-ARBA"/>
</dbReference>
<feature type="signal peptide" evidence="18">
    <location>
        <begin position="1"/>
        <end position="17"/>
    </location>
</feature>
<dbReference type="InterPro" id="IPR024607">
    <property type="entry name" value="Sulfatase_CS"/>
</dbReference>
<evidence type="ECO:0000256" key="2">
    <source>
        <dbReference type="ARBA" id="ARBA00004371"/>
    </source>
</evidence>